<name>A0A2P9ATY3_9HYPH</name>
<dbReference type="EMBL" id="FUIG01000057">
    <property type="protein sequence ID" value="SJM34574.1"/>
    <property type="molecule type" value="Genomic_DNA"/>
</dbReference>
<keyword evidence="2" id="KW-1185">Reference proteome</keyword>
<accession>A0A2P9ATY3</accession>
<protein>
    <submittedName>
        <fullName evidence="1">Uncharacterized protein</fullName>
    </submittedName>
</protein>
<evidence type="ECO:0000313" key="2">
    <source>
        <dbReference type="Proteomes" id="UP000245698"/>
    </source>
</evidence>
<proteinExistence type="predicted"/>
<gene>
    <name evidence="1" type="ORF">BQ8482_480057</name>
</gene>
<sequence>MNYVTVHTPAGTNSAVANAEAKKAWCDAQKYCNALQMP</sequence>
<organism evidence="1 2">
    <name type="scientific">Mesorhizobium delmotii</name>
    <dbReference type="NCBI Taxonomy" id="1631247"/>
    <lineage>
        <taxon>Bacteria</taxon>
        <taxon>Pseudomonadati</taxon>
        <taxon>Pseudomonadota</taxon>
        <taxon>Alphaproteobacteria</taxon>
        <taxon>Hyphomicrobiales</taxon>
        <taxon>Phyllobacteriaceae</taxon>
        <taxon>Mesorhizobium</taxon>
    </lineage>
</organism>
<dbReference type="Proteomes" id="UP000245698">
    <property type="component" value="Unassembled WGS sequence"/>
</dbReference>
<evidence type="ECO:0000313" key="1">
    <source>
        <dbReference type="EMBL" id="SJM34574.1"/>
    </source>
</evidence>
<reference evidence="2" key="1">
    <citation type="submission" date="2016-12" db="EMBL/GenBank/DDBJ databases">
        <authorList>
            <person name="Brunel B."/>
        </authorList>
    </citation>
    <scope>NUCLEOTIDE SEQUENCE [LARGE SCALE GENOMIC DNA]</scope>
</reference>
<dbReference type="AlphaFoldDB" id="A0A2P9ATY3"/>